<evidence type="ECO:0000256" key="3">
    <source>
        <dbReference type="ARBA" id="ARBA00022729"/>
    </source>
</evidence>
<reference evidence="9 10" key="1">
    <citation type="journal article" date="2017" name="BMC Genomics">
        <title>Comparative genomic and phylogenomic analyses of the Bifidobacteriaceae family.</title>
        <authorList>
            <person name="Lugli G.A."/>
            <person name="Milani C."/>
            <person name="Turroni F."/>
            <person name="Duranti S."/>
            <person name="Mancabelli L."/>
            <person name="Mangifesta M."/>
            <person name="Ferrario C."/>
            <person name="Modesto M."/>
            <person name="Mattarelli P."/>
            <person name="Jiri K."/>
            <person name="van Sinderen D."/>
            <person name="Ventura M."/>
        </authorList>
    </citation>
    <scope>NUCLEOTIDE SEQUENCE [LARGE SCALE GENOMIC DNA]</scope>
    <source>
        <strain evidence="9 10">DSM 100196</strain>
    </source>
</reference>
<dbReference type="NCBIfam" id="TIGR01167">
    <property type="entry name" value="LPXTG_anchor"/>
    <property type="match status" value="1"/>
</dbReference>
<evidence type="ECO:0000313" key="10">
    <source>
        <dbReference type="Proteomes" id="UP000216871"/>
    </source>
</evidence>
<feature type="signal peptide" evidence="6">
    <location>
        <begin position="1"/>
        <end position="29"/>
    </location>
</feature>
<keyword evidence="3 6" id="KW-0732">Signal</keyword>
<evidence type="ECO:0000259" key="7">
    <source>
        <dbReference type="Pfam" id="PF00746"/>
    </source>
</evidence>
<evidence type="ECO:0000256" key="5">
    <source>
        <dbReference type="SAM" id="Phobius"/>
    </source>
</evidence>
<feature type="domain" description="Gram-positive cocci surface proteins LPxTG" evidence="7">
    <location>
        <begin position="396"/>
        <end position="433"/>
    </location>
</feature>
<comment type="caution">
    <text evidence="9">The sequence shown here is derived from an EMBL/GenBank/DDBJ whole genome shotgun (WGS) entry which is preliminary data.</text>
</comment>
<dbReference type="Pfam" id="PF17802">
    <property type="entry name" value="SpaA"/>
    <property type="match status" value="1"/>
</dbReference>
<dbReference type="EMBL" id="MWWW01000002">
    <property type="protein sequence ID" value="OZG61601.1"/>
    <property type="molecule type" value="Genomic_DNA"/>
</dbReference>
<keyword evidence="4" id="KW-0572">Peptidoglycan-anchor</keyword>
<accession>A0A261FQY2</accession>
<dbReference type="GO" id="GO:0005975">
    <property type="term" value="P:carbohydrate metabolic process"/>
    <property type="evidence" value="ECO:0007669"/>
    <property type="project" value="UniProtKB-ARBA"/>
</dbReference>
<dbReference type="Gene3D" id="2.60.40.10">
    <property type="entry name" value="Immunoglobulins"/>
    <property type="match status" value="1"/>
</dbReference>
<evidence type="ECO:0000313" key="9">
    <source>
        <dbReference type="EMBL" id="OZG61601.1"/>
    </source>
</evidence>
<keyword evidence="5" id="KW-1133">Transmembrane helix</keyword>
<dbReference type="InterPro" id="IPR041033">
    <property type="entry name" value="SpaA_PFL_dom_1"/>
</dbReference>
<keyword evidence="2" id="KW-0964">Secreted</keyword>
<feature type="chain" id="PRO_5038463815" evidence="6">
    <location>
        <begin position="30"/>
        <end position="440"/>
    </location>
</feature>
<evidence type="ECO:0000256" key="2">
    <source>
        <dbReference type="ARBA" id="ARBA00022525"/>
    </source>
</evidence>
<dbReference type="InterPro" id="IPR013783">
    <property type="entry name" value="Ig-like_fold"/>
</dbReference>
<dbReference type="AlphaFoldDB" id="A0A261FQY2"/>
<proteinExistence type="predicted"/>
<gene>
    <name evidence="9" type="ORF">BMYO_0115</name>
</gene>
<sequence>MRMRKPLAMIAALATLIGGMMIGTASAQAADDTGNSVSITVAQDTIKLVSTDIHDLTSNKEGTTARQFEYVKLADYDFPTDNTGTKKLALTTNSAIRTQIETAIKAALGDTVTIQGDPMTWFSNQTLQTGQLDTFINSIKTNVGNKPTVDPTLNTNAESGYYSLTFNASGDTSALGGTGLYLLFDKTTAYDTDSTGDNCATTYNPLKPVLIGTRLNDTEFANHTGLMVIDGTATSLPNGLTELKSSKNTNCKPDIHFKKIGVGNDSEYLNGAGFTLKKLAITATVTSANFDTIWGNDQHFVKDSTQTSTSGDQNKGNGMFGFTNLSEGTYLIYESTMPTSYPEQFRARLVLTVTTQSNGANTTFEFTVTDVDNHGQLTVADKNGLSDNTAFVYKDVQNLIQLPKTGAEGIALFFTIAALLAGAGVTVFVKSRKTKQLLNR</sequence>
<protein>
    <submittedName>
        <fullName evidence="9">Fimbrial protein</fullName>
    </submittedName>
</protein>
<keyword evidence="1" id="KW-0134">Cell wall</keyword>
<name>A0A261FQY2_9BIFI</name>
<evidence type="ECO:0000256" key="4">
    <source>
        <dbReference type="ARBA" id="ARBA00023088"/>
    </source>
</evidence>
<dbReference type="Proteomes" id="UP000216871">
    <property type="component" value="Unassembled WGS sequence"/>
</dbReference>
<dbReference type="InterPro" id="IPR019931">
    <property type="entry name" value="LPXTG_anchor"/>
</dbReference>
<organism evidence="9 10">
    <name type="scientific">Bifidobacterium myosotis</name>
    <dbReference type="NCBI Taxonomy" id="1630166"/>
    <lineage>
        <taxon>Bacteria</taxon>
        <taxon>Bacillati</taxon>
        <taxon>Actinomycetota</taxon>
        <taxon>Actinomycetes</taxon>
        <taxon>Bifidobacteriales</taxon>
        <taxon>Bifidobacteriaceae</taxon>
        <taxon>Bifidobacterium</taxon>
    </lineage>
</organism>
<keyword evidence="5" id="KW-0472">Membrane</keyword>
<feature type="transmembrane region" description="Helical" evidence="5">
    <location>
        <begin position="410"/>
        <end position="429"/>
    </location>
</feature>
<feature type="domain" description="SpaA-like prealbumin fold" evidence="8">
    <location>
        <begin position="255"/>
        <end position="359"/>
    </location>
</feature>
<dbReference type="Pfam" id="PF00746">
    <property type="entry name" value="Gram_pos_anchor"/>
    <property type="match status" value="1"/>
</dbReference>
<keyword evidence="10" id="KW-1185">Reference proteome</keyword>
<evidence type="ECO:0000256" key="6">
    <source>
        <dbReference type="SAM" id="SignalP"/>
    </source>
</evidence>
<keyword evidence="5" id="KW-0812">Transmembrane</keyword>
<evidence type="ECO:0000259" key="8">
    <source>
        <dbReference type="Pfam" id="PF17802"/>
    </source>
</evidence>
<evidence type="ECO:0000256" key="1">
    <source>
        <dbReference type="ARBA" id="ARBA00022512"/>
    </source>
</evidence>